<gene>
    <name evidence="2" type="primary">jg8928</name>
    <name evidence="2" type="ORF">PAEG_LOCUS25473</name>
</gene>
<keyword evidence="3" id="KW-1185">Reference proteome</keyword>
<protein>
    <submittedName>
        <fullName evidence="2">Jg8928 protein</fullName>
    </submittedName>
</protein>
<feature type="region of interest" description="Disordered" evidence="1">
    <location>
        <begin position="1"/>
        <end position="26"/>
    </location>
</feature>
<dbReference type="Proteomes" id="UP000838756">
    <property type="component" value="Unassembled WGS sequence"/>
</dbReference>
<comment type="caution">
    <text evidence="2">The sequence shown here is derived from an EMBL/GenBank/DDBJ whole genome shotgun (WGS) entry which is preliminary data.</text>
</comment>
<feature type="compositionally biased region" description="Polar residues" evidence="1">
    <location>
        <begin position="1"/>
        <end position="17"/>
    </location>
</feature>
<dbReference type="EMBL" id="CAKXAJ010026320">
    <property type="protein sequence ID" value="CAH2266867.1"/>
    <property type="molecule type" value="Genomic_DNA"/>
</dbReference>
<sequence>MRGAYSSENRLNSSTKRSAGKPPTRWRDDIKRVAESCCTVDPGDTRPFYLEFPAAATLLSEDDLRKQKARYDSHNW</sequence>
<dbReference type="OrthoDB" id="407509at2759"/>
<accession>A0A8S4SID5</accession>
<dbReference type="AlphaFoldDB" id="A0A8S4SID5"/>
<reference evidence="2" key="1">
    <citation type="submission" date="2022-03" db="EMBL/GenBank/DDBJ databases">
        <authorList>
            <person name="Lindestad O."/>
        </authorList>
    </citation>
    <scope>NUCLEOTIDE SEQUENCE</scope>
</reference>
<evidence type="ECO:0000313" key="3">
    <source>
        <dbReference type="Proteomes" id="UP000838756"/>
    </source>
</evidence>
<name>A0A8S4SID5_9NEOP</name>
<evidence type="ECO:0000313" key="2">
    <source>
        <dbReference type="EMBL" id="CAH2266867.1"/>
    </source>
</evidence>
<organism evidence="2 3">
    <name type="scientific">Pararge aegeria aegeria</name>
    <dbReference type="NCBI Taxonomy" id="348720"/>
    <lineage>
        <taxon>Eukaryota</taxon>
        <taxon>Metazoa</taxon>
        <taxon>Ecdysozoa</taxon>
        <taxon>Arthropoda</taxon>
        <taxon>Hexapoda</taxon>
        <taxon>Insecta</taxon>
        <taxon>Pterygota</taxon>
        <taxon>Neoptera</taxon>
        <taxon>Endopterygota</taxon>
        <taxon>Lepidoptera</taxon>
        <taxon>Glossata</taxon>
        <taxon>Ditrysia</taxon>
        <taxon>Papilionoidea</taxon>
        <taxon>Nymphalidae</taxon>
        <taxon>Satyrinae</taxon>
        <taxon>Satyrini</taxon>
        <taxon>Parargina</taxon>
        <taxon>Pararge</taxon>
    </lineage>
</organism>
<proteinExistence type="predicted"/>
<evidence type="ECO:0000256" key="1">
    <source>
        <dbReference type="SAM" id="MobiDB-lite"/>
    </source>
</evidence>